<dbReference type="InterPro" id="IPR007863">
    <property type="entry name" value="Peptidase_M16_C"/>
</dbReference>
<dbReference type="GO" id="GO:0004222">
    <property type="term" value="F:metalloendopeptidase activity"/>
    <property type="evidence" value="ECO:0007669"/>
    <property type="project" value="InterPro"/>
</dbReference>
<dbReference type="InterPro" id="IPR001431">
    <property type="entry name" value="Pept_M16_Zn_BS"/>
</dbReference>
<evidence type="ECO:0000259" key="4">
    <source>
        <dbReference type="Pfam" id="PF00675"/>
    </source>
</evidence>
<dbReference type="KEGG" id="pbh:AAW51_4392"/>
<dbReference type="AlphaFoldDB" id="A0A0G3BSU8"/>
<protein>
    <submittedName>
        <fullName evidence="6">Peptidase M16</fullName>
    </submittedName>
</protein>
<name>A0A0G3BSU8_9BURK</name>
<evidence type="ECO:0000313" key="6">
    <source>
        <dbReference type="EMBL" id="AKJ31083.1"/>
    </source>
</evidence>
<dbReference type="OrthoDB" id="9811314at2"/>
<dbReference type="PANTHER" id="PTHR11851">
    <property type="entry name" value="METALLOPROTEASE"/>
    <property type="match status" value="1"/>
</dbReference>
<dbReference type="PANTHER" id="PTHR11851:SF49">
    <property type="entry name" value="MITOCHONDRIAL-PROCESSING PEPTIDASE SUBUNIT ALPHA"/>
    <property type="match status" value="1"/>
</dbReference>
<accession>A0A0G3BSU8</accession>
<dbReference type="Proteomes" id="UP000035352">
    <property type="component" value="Chromosome"/>
</dbReference>
<proteinExistence type="inferred from homology"/>
<sequence>MTLSASGAPDTFVTTLANGVRVLALQMPHLETVSVSVFVRSGSQHESRTLNGISHFVEHMAFKGTHLRSCQQINLDAERLGAEVNAHTDKDHTAYHMRGLLRDTGRLIEMLGDIVQNSTFPEAELERERQVILHEFLDDEDDGLSTAYKLFDKTCFGPHPVAQPIIGTRRSIERFSRGDLLGHVQRLYTGANVIVGVAGAVDPQRVVEHAEAAFGAMPRGSENTVAPATYVGGITTRRIPGVSQTHVVLGFPIPSLREDDAASLVAAALFGEGMSSPLMDQIRERLGLVYHAACSADVMDVCGQFVIEASTMPEHLERLVGEVMQLLASHAESTDAVGLERARNQLAVRSLQSQERPFGRLESAAQDLFVHGRVRTPAEWLQRVHAVSAEQVREAFARMLAVPAALAVAGKVGKSAQERLHELVVSARGH</sequence>
<dbReference type="STRING" id="413882.AAW51_4392"/>
<dbReference type="Gene3D" id="3.30.830.10">
    <property type="entry name" value="Metalloenzyme, LuxS/M16 peptidase-like"/>
    <property type="match status" value="2"/>
</dbReference>
<dbReference type="GO" id="GO:0006508">
    <property type="term" value="P:proteolysis"/>
    <property type="evidence" value="ECO:0007669"/>
    <property type="project" value="InterPro"/>
</dbReference>
<dbReference type="InterPro" id="IPR011249">
    <property type="entry name" value="Metalloenz_LuxS/M16"/>
</dbReference>
<dbReference type="InterPro" id="IPR011765">
    <property type="entry name" value="Pept_M16_N"/>
</dbReference>
<comment type="cofactor">
    <cofactor evidence="1">
        <name>Zn(2+)</name>
        <dbReference type="ChEBI" id="CHEBI:29105"/>
    </cofactor>
</comment>
<dbReference type="GO" id="GO:0046872">
    <property type="term" value="F:metal ion binding"/>
    <property type="evidence" value="ECO:0007669"/>
    <property type="project" value="InterPro"/>
</dbReference>
<feature type="domain" description="Peptidase M16 C-terminal" evidence="5">
    <location>
        <begin position="175"/>
        <end position="346"/>
    </location>
</feature>
<evidence type="ECO:0000313" key="7">
    <source>
        <dbReference type="Proteomes" id="UP000035352"/>
    </source>
</evidence>
<gene>
    <name evidence="6" type="ORF">AAW51_4392</name>
</gene>
<evidence type="ECO:0000256" key="3">
    <source>
        <dbReference type="RuleBase" id="RU004447"/>
    </source>
</evidence>
<organism evidence="6 7">
    <name type="scientific">Caldimonas brevitalea</name>
    <dbReference type="NCBI Taxonomy" id="413882"/>
    <lineage>
        <taxon>Bacteria</taxon>
        <taxon>Pseudomonadati</taxon>
        <taxon>Pseudomonadota</taxon>
        <taxon>Betaproteobacteria</taxon>
        <taxon>Burkholderiales</taxon>
        <taxon>Sphaerotilaceae</taxon>
        <taxon>Caldimonas</taxon>
    </lineage>
</organism>
<dbReference type="InterPro" id="IPR050361">
    <property type="entry name" value="MPP/UQCRC_Complex"/>
</dbReference>
<feature type="domain" description="Peptidase M16 N-terminal" evidence="4">
    <location>
        <begin position="22"/>
        <end position="168"/>
    </location>
</feature>
<dbReference type="PROSITE" id="PS00143">
    <property type="entry name" value="INSULINASE"/>
    <property type="match status" value="1"/>
</dbReference>
<evidence type="ECO:0000256" key="2">
    <source>
        <dbReference type="ARBA" id="ARBA00007261"/>
    </source>
</evidence>
<dbReference type="SUPFAM" id="SSF63411">
    <property type="entry name" value="LuxS/MPP-like metallohydrolase"/>
    <property type="match status" value="2"/>
</dbReference>
<dbReference type="Pfam" id="PF00675">
    <property type="entry name" value="Peptidase_M16"/>
    <property type="match status" value="1"/>
</dbReference>
<dbReference type="PATRIC" id="fig|413882.6.peg.4591"/>
<comment type="similarity">
    <text evidence="2 3">Belongs to the peptidase M16 family.</text>
</comment>
<dbReference type="EMBL" id="CP011371">
    <property type="protein sequence ID" value="AKJ31083.1"/>
    <property type="molecule type" value="Genomic_DNA"/>
</dbReference>
<keyword evidence="7" id="KW-1185">Reference proteome</keyword>
<evidence type="ECO:0000256" key="1">
    <source>
        <dbReference type="ARBA" id="ARBA00001947"/>
    </source>
</evidence>
<dbReference type="RefSeq" id="WP_047196293.1">
    <property type="nucleotide sequence ID" value="NZ_CP011371.1"/>
</dbReference>
<dbReference type="Pfam" id="PF05193">
    <property type="entry name" value="Peptidase_M16_C"/>
    <property type="match status" value="1"/>
</dbReference>
<evidence type="ECO:0000259" key="5">
    <source>
        <dbReference type="Pfam" id="PF05193"/>
    </source>
</evidence>
<reference evidence="6 7" key="1">
    <citation type="submission" date="2015-05" db="EMBL/GenBank/DDBJ databases">
        <authorList>
            <person name="Tang B."/>
            <person name="Yu Y."/>
        </authorList>
    </citation>
    <scope>NUCLEOTIDE SEQUENCE [LARGE SCALE GENOMIC DNA]</scope>
    <source>
        <strain evidence="6 7">DSM 7029</strain>
    </source>
</reference>